<name>G8JVT2_ERECY</name>
<keyword evidence="3" id="KW-1185">Reference proteome</keyword>
<dbReference type="KEGG" id="erc:Ecym_7095"/>
<reference evidence="3" key="1">
    <citation type="journal article" date="2012" name="G3 (Bethesda)">
        <title>Pichia sorbitophila, an interspecies yeast hybrid reveals early steps of genome resolution following polyploidization.</title>
        <authorList>
            <person name="Leh Louis V."/>
            <person name="Despons L."/>
            <person name="Friedrich A."/>
            <person name="Martin T."/>
            <person name="Durrens P."/>
            <person name="Casaregola S."/>
            <person name="Neuveglise C."/>
            <person name="Fairhead C."/>
            <person name="Marck C."/>
            <person name="Cruz J.A."/>
            <person name="Straub M.L."/>
            <person name="Kugler V."/>
            <person name="Sacerdot C."/>
            <person name="Uzunov Z."/>
            <person name="Thierry A."/>
            <person name="Weiss S."/>
            <person name="Bleykasten C."/>
            <person name="De Montigny J."/>
            <person name="Jacques N."/>
            <person name="Jung P."/>
            <person name="Lemaire M."/>
            <person name="Mallet S."/>
            <person name="Morel G."/>
            <person name="Richard G.F."/>
            <person name="Sarkar A."/>
            <person name="Savel G."/>
            <person name="Schacherer J."/>
            <person name="Seret M.L."/>
            <person name="Talla E."/>
            <person name="Samson G."/>
            <person name="Jubin C."/>
            <person name="Poulain J."/>
            <person name="Vacherie B."/>
            <person name="Barbe V."/>
            <person name="Pelletier E."/>
            <person name="Sherman D.J."/>
            <person name="Westhof E."/>
            <person name="Weissenbach J."/>
            <person name="Baret P.V."/>
            <person name="Wincker P."/>
            <person name="Gaillardin C."/>
            <person name="Dujon B."/>
            <person name="Souciet J.L."/>
        </authorList>
    </citation>
    <scope>NUCLEOTIDE SEQUENCE [LARGE SCALE GENOMIC DNA]</scope>
    <source>
        <strain evidence="3">CBS 270.75 / DBVPG 7215 / KCTC 17166 / NRRL Y-17582</strain>
    </source>
</reference>
<protein>
    <recommendedName>
        <fullName evidence="4">RRM domain-containing protein</fullName>
    </recommendedName>
</protein>
<evidence type="ECO:0000313" key="3">
    <source>
        <dbReference type="Proteomes" id="UP000006790"/>
    </source>
</evidence>
<accession>G8JVT2</accession>
<evidence type="ECO:0000313" key="2">
    <source>
        <dbReference type="EMBL" id="AET40947.1"/>
    </source>
</evidence>
<evidence type="ECO:0008006" key="4">
    <source>
        <dbReference type="Google" id="ProtNLM"/>
    </source>
</evidence>
<dbReference type="Proteomes" id="UP000006790">
    <property type="component" value="Chromosome 7"/>
</dbReference>
<feature type="region of interest" description="Disordered" evidence="1">
    <location>
        <begin position="90"/>
        <end position="117"/>
    </location>
</feature>
<sequence length="126" mass="14081">MTHSVIISNIPLEVSNVTVMKFIQLNELVVEHIQPFPDEYHHINEEAQTKTLQIFTHDDEGKHLISDLFSDISVMDKMLDLEKLVKCGPNSVPRGERASEQEVGGTQGTTGRGSLSRGRRISVTIL</sequence>
<dbReference type="InParanoid" id="G8JVT2"/>
<dbReference type="eggNOG" id="ENOG502S7MJ">
    <property type="taxonomic scope" value="Eukaryota"/>
</dbReference>
<evidence type="ECO:0000256" key="1">
    <source>
        <dbReference type="SAM" id="MobiDB-lite"/>
    </source>
</evidence>
<dbReference type="GeneID" id="11469355"/>
<dbReference type="OrthoDB" id="4066074at2759"/>
<dbReference type="OMA" id="EHIQPFP"/>
<dbReference type="EMBL" id="CP002503">
    <property type="protein sequence ID" value="AET40947.1"/>
    <property type="molecule type" value="Genomic_DNA"/>
</dbReference>
<organism evidence="2 3">
    <name type="scientific">Eremothecium cymbalariae (strain CBS 270.75 / DBVPG 7215 / KCTC 17166 / NRRL Y-17582)</name>
    <name type="common">Yeast</name>
    <dbReference type="NCBI Taxonomy" id="931890"/>
    <lineage>
        <taxon>Eukaryota</taxon>
        <taxon>Fungi</taxon>
        <taxon>Dikarya</taxon>
        <taxon>Ascomycota</taxon>
        <taxon>Saccharomycotina</taxon>
        <taxon>Saccharomycetes</taxon>
        <taxon>Saccharomycetales</taxon>
        <taxon>Saccharomycetaceae</taxon>
        <taxon>Eremothecium</taxon>
    </lineage>
</organism>
<proteinExistence type="predicted"/>
<dbReference type="HOGENOM" id="CLU_162829_0_0_1"/>
<dbReference type="RefSeq" id="XP_003647764.1">
    <property type="nucleotide sequence ID" value="XM_003647716.1"/>
</dbReference>
<gene>
    <name evidence="2" type="ordered locus">Ecym_7095</name>
</gene>
<dbReference type="AlphaFoldDB" id="G8JVT2"/>